<evidence type="ECO:0000313" key="2">
    <source>
        <dbReference type="EMBL" id="EOU23489.1"/>
    </source>
</evidence>
<keyword evidence="3" id="KW-1185">Reference proteome</keyword>
<dbReference type="EMBL" id="ASWL01000002">
    <property type="protein sequence ID" value="EOU23489.1"/>
    <property type="molecule type" value="Genomic_DNA"/>
</dbReference>
<evidence type="ECO:0000313" key="4">
    <source>
        <dbReference type="Proteomes" id="UP000014107"/>
    </source>
</evidence>
<dbReference type="GeneID" id="69570836"/>
<evidence type="ECO:0000313" key="1">
    <source>
        <dbReference type="EMBL" id="EOT51202.1"/>
    </source>
</evidence>
<dbReference type="Proteomes" id="UP000014107">
    <property type="component" value="Unassembled WGS sequence"/>
</dbReference>
<gene>
    <name evidence="2" type="ORF">I570_01353</name>
    <name evidence="1" type="ORF">OMU_00532</name>
</gene>
<comment type="caution">
    <text evidence="2">The sequence shown here is derived from an EMBL/GenBank/DDBJ whole genome shotgun (WGS) entry which is preliminary data.</text>
</comment>
<evidence type="ECO:0000313" key="3">
    <source>
        <dbReference type="Proteomes" id="UP000014104"/>
    </source>
</evidence>
<sequence>MMIDGKEIEFFIKSAKVPEKYYSVLIREVRLALNSLNFINYIRTKRSASTDSIYFTVKMKNISEIYILSLRSHFPKEKKENYLYFYTPRFESLSDLQFSIKTDLTKIYNKRAKELGFHVSEYPSKNVLTKPNINRKIKKEPVTKLKGTRAHFQMLHQQSFEDFLDEFENQKDE</sequence>
<dbReference type="AlphaFoldDB" id="A0AAV3J116"/>
<reference evidence="1 3" key="1">
    <citation type="submission" date="2013-03" db="EMBL/GenBank/DDBJ databases">
        <title>The Genome Sequence of Enterococcus avium ATCC_14025 (Illumina only assembly).</title>
        <authorList>
            <consortium name="The Broad Institute Genomics Platform"/>
            <consortium name="The Broad Institute Genome Sequencing Center for Infectious Disease"/>
            <person name="Earl A."/>
            <person name="Russ C."/>
            <person name="Gilmore M."/>
            <person name="Surin D."/>
            <person name="Walker B."/>
            <person name="Young S."/>
            <person name="Zeng Q."/>
            <person name="Gargeya S."/>
            <person name="Fitzgerald M."/>
            <person name="Haas B."/>
            <person name="Abouelleil A."/>
            <person name="Allen A.W."/>
            <person name="Alvarado L."/>
            <person name="Arachchi H.M."/>
            <person name="Berlin A.M."/>
            <person name="Chapman S.B."/>
            <person name="Gainer-Dewar J."/>
            <person name="Goldberg J."/>
            <person name="Griggs A."/>
            <person name="Gujja S."/>
            <person name="Hansen M."/>
            <person name="Howarth C."/>
            <person name="Imamovic A."/>
            <person name="Ireland A."/>
            <person name="Larimer J."/>
            <person name="McCowan C."/>
            <person name="Murphy C."/>
            <person name="Pearson M."/>
            <person name="Poon T.W."/>
            <person name="Priest M."/>
            <person name="Roberts A."/>
            <person name="Saif S."/>
            <person name="Shea T."/>
            <person name="Sisk P."/>
            <person name="Sykes S."/>
            <person name="Wortman J."/>
            <person name="Nusbaum C."/>
            <person name="Birren B."/>
        </authorList>
    </citation>
    <scope>NUCLEOTIDE SEQUENCE [LARGE SCALE GENOMIC DNA]</scope>
    <source>
        <strain evidence="1 3">ATCC 14025</strain>
    </source>
</reference>
<proteinExistence type="predicted"/>
<dbReference type="RefSeq" id="WP_016178399.1">
    <property type="nucleotide sequence ID" value="NZ_KE136357.1"/>
</dbReference>
<dbReference type="Proteomes" id="UP000014104">
    <property type="component" value="Unassembled WGS sequence"/>
</dbReference>
<accession>A0AAV3J116</accession>
<dbReference type="EMBL" id="AHYV01000005">
    <property type="protein sequence ID" value="EOT51202.1"/>
    <property type="molecule type" value="Genomic_DNA"/>
</dbReference>
<organism evidence="2 4">
    <name type="scientific">Enterococcus avium ATCC 14025</name>
    <dbReference type="NCBI Taxonomy" id="1140002"/>
    <lineage>
        <taxon>Bacteria</taxon>
        <taxon>Bacillati</taxon>
        <taxon>Bacillota</taxon>
        <taxon>Bacilli</taxon>
        <taxon>Lactobacillales</taxon>
        <taxon>Enterococcaceae</taxon>
        <taxon>Enterococcus</taxon>
    </lineage>
</organism>
<reference evidence="2 4" key="2">
    <citation type="submission" date="2013-03" db="EMBL/GenBank/DDBJ databases">
        <title>The Genome Sequence of Enterococcus avium ATCC_14025 (PacBio/Illumina hybrid assembly).</title>
        <authorList>
            <consortium name="The Broad Institute Genomics Platform"/>
            <consortium name="The Broad Institute Genome Sequencing Center for Infectious Disease"/>
            <person name="Earl A."/>
            <person name="Russ C."/>
            <person name="Gilmore M."/>
            <person name="Surin D."/>
            <person name="Walker B."/>
            <person name="Young S."/>
            <person name="Zeng Q."/>
            <person name="Gargeya S."/>
            <person name="Fitzgerald M."/>
            <person name="Haas B."/>
            <person name="Abouelleil A."/>
            <person name="Allen A.W."/>
            <person name="Alvarado L."/>
            <person name="Arachchi H.M."/>
            <person name="Berlin A.M."/>
            <person name="Chapman S.B."/>
            <person name="Gainer-Dewar J."/>
            <person name="Goldberg J."/>
            <person name="Griggs A."/>
            <person name="Gujja S."/>
            <person name="Hansen M."/>
            <person name="Howarth C."/>
            <person name="Imamovic A."/>
            <person name="Ireland A."/>
            <person name="Larimer J."/>
            <person name="McCowan C."/>
            <person name="Murphy C."/>
            <person name="Pearson M."/>
            <person name="Poon T.W."/>
            <person name="Priest M."/>
            <person name="Roberts A."/>
            <person name="Saif S."/>
            <person name="Shea T."/>
            <person name="Sisk P."/>
            <person name="Sykes S."/>
            <person name="Wortman J."/>
            <person name="Nusbaum C."/>
            <person name="Birren B."/>
        </authorList>
    </citation>
    <scope>NUCLEOTIDE SEQUENCE [LARGE SCALE GENOMIC DNA]</scope>
    <source>
        <strain evidence="2 4">ATCC 14025</strain>
    </source>
</reference>
<name>A0AAV3J116_ENTAV</name>
<protein>
    <submittedName>
        <fullName evidence="2">Uncharacterized protein</fullName>
    </submittedName>
</protein>